<comment type="similarity">
    <text evidence="2">Belongs to the outer membrane factor (OMF) (TC 1.B.17) family.</text>
</comment>
<dbReference type="RefSeq" id="WP_069312136.1">
    <property type="nucleotide sequence ID" value="NZ_MDTU01000001.1"/>
</dbReference>
<keyword evidence="6" id="KW-0472">Membrane</keyword>
<evidence type="ECO:0000256" key="2">
    <source>
        <dbReference type="ARBA" id="ARBA00007613"/>
    </source>
</evidence>
<dbReference type="Pfam" id="PF02321">
    <property type="entry name" value="OEP"/>
    <property type="match status" value="2"/>
</dbReference>
<accession>A0ABX3A134</accession>
<keyword evidence="3" id="KW-0813">Transport</keyword>
<keyword evidence="5" id="KW-0812">Transmembrane</keyword>
<comment type="caution">
    <text evidence="11">The sequence shown here is derived from an EMBL/GenBank/DDBJ whole genome shotgun (WGS) entry which is preliminary data.</text>
</comment>
<evidence type="ECO:0000313" key="11">
    <source>
        <dbReference type="EMBL" id="ODN42339.1"/>
    </source>
</evidence>
<evidence type="ECO:0000256" key="7">
    <source>
        <dbReference type="ARBA" id="ARBA00023237"/>
    </source>
</evidence>
<evidence type="ECO:0000256" key="1">
    <source>
        <dbReference type="ARBA" id="ARBA00004442"/>
    </source>
</evidence>
<evidence type="ECO:0000256" key="5">
    <source>
        <dbReference type="ARBA" id="ARBA00022692"/>
    </source>
</evidence>
<evidence type="ECO:0000256" key="9">
    <source>
        <dbReference type="SAM" id="MobiDB-lite"/>
    </source>
</evidence>
<feature type="signal peptide" evidence="10">
    <location>
        <begin position="1"/>
        <end position="22"/>
    </location>
</feature>
<evidence type="ECO:0000256" key="10">
    <source>
        <dbReference type="SAM" id="SignalP"/>
    </source>
</evidence>
<keyword evidence="8" id="KW-0175">Coiled coil</keyword>
<gene>
    <name evidence="11" type="ORF">BGC07_04570</name>
</gene>
<evidence type="ECO:0000313" key="12">
    <source>
        <dbReference type="Proteomes" id="UP000094329"/>
    </source>
</evidence>
<keyword evidence="4" id="KW-1134">Transmembrane beta strand</keyword>
<dbReference type="PANTHER" id="PTHR30026">
    <property type="entry name" value="OUTER MEMBRANE PROTEIN TOLC"/>
    <property type="match status" value="1"/>
</dbReference>
<keyword evidence="7" id="KW-0998">Cell outer membrane</keyword>
<keyword evidence="10" id="KW-0732">Signal</keyword>
<dbReference type="EMBL" id="MDTU01000001">
    <property type="protein sequence ID" value="ODN42339.1"/>
    <property type="molecule type" value="Genomic_DNA"/>
</dbReference>
<dbReference type="Gene3D" id="1.20.1600.10">
    <property type="entry name" value="Outer membrane efflux proteins (OEP)"/>
    <property type="match status" value="1"/>
</dbReference>
<proteinExistence type="inferred from homology"/>
<name>A0ABX3A134_9GAMM</name>
<organism evidence="11 12">
    <name type="scientific">Piscirickettsia litoralis</name>
    <dbReference type="NCBI Taxonomy" id="1891921"/>
    <lineage>
        <taxon>Bacteria</taxon>
        <taxon>Pseudomonadati</taxon>
        <taxon>Pseudomonadota</taxon>
        <taxon>Gammaproteobacteria</taxon>
        <taxon>Thiotrichales</taxon>
        <taxon>Piscirickettsiaceae</taxon>
        <taxon>Piscirickettsia</taxon>
    </lineage>
</organism>
<keyword evidence="12" id="KW-1185">Reference proteome</keyword>
<evidence type="ECO:0000256" key="8">
    <source>
        <dbReference type="SAM" id="Coils"/>
    </source>
</evidence>
<feature type="compositionally biased region" description="Low complexity" evidence="9">
    <location>
        <begin position="29"/>
        <end position="45"/>
    </location>
</feature>
<dbReference type="NCBIfam" id="TIGR01844">
    <property type="entry name" value="type_I_sec_TolC"/>
    <property type="match status" value="1"/>
</dbReference>
<dbReference type="InterPro" id="IPR010130">
    <property type="entry name" value="T1SS_OMP_TolC"/>
</dbReference>
<comment type="subcellular location">
    <subcellularLocation>
        <location evidence="1">Cell outer membrane</location>
    </subcellularLocation>
</comment>
<reference evidence="11 12" key="1">
    <citation type="submission" date="2016-08" db="EMBL/GenBank/DDBJ databases">
        <title>Draft genome sequence of Candidatus Piscirickettsia litoralis, from seawater.</title>
        <authorList>
            <person name="Wan X."/>
            <person name="Lee A.J."/>
            <person name="Hou S."/>
            <person name="Donachie S.P."/>
        </authorList>
    </citation>
    <scope>NUCLEOTIDE SEQUENCE [LARGE SCALE GENOMIC DNA]</scope>
    <source>
        <strain evidence="11 12">Y2</strain>
    </source>
</reference>
<feature type="region of interest" description="Disordered" evidence="9">
    <location>
        <begin position="29"/>
        <end position="51"/>
    </location>
</feature>
<dbReference type="PANTHER" id="PTHR30026:SF20">
    <property type="entry name" value="OUTER MEMBRANE PROTEIN TOLC"/>
    <property type="match status" value="1"/>
</dbReference>
<dbReference type="InterPro" id="IPR051906">
    <property type="entry name" value="TolC-like"/>
</dbReference>
<evidence type="ECO:0000256" key="6">
    <source>
        <dbReference type="ARBA" id="ARBA00023136"/>
    </source>
</evidence>
<feature type="chain" id="PRO_5046483116" evidence="10">
    <location>
        <begin position="23"/>
        <end position="469"/>
    </location>
</feature>
<sequence length="469" mass="50034">MCKTICTGAILVSALITVNAFAADATSKTKAQTAPAKATTKTQNKVQSKTHPQQSVAVNLITAYNQALEKDPTLKAAAATYKAQEELTPIARAALLPQIVGAANTQGNRQSPSSPDRFNSHGYSLTLTQSIFSYTNWKTLAQTYPQVAGAAADYESAKQSLILRVAQAYLDVLQAEDELKAAQANEDALAETLKQSQQRFNVGLVAITDVQTTRASYESAIATRVQAENTVANNQEALAEITGVVQKNLMPMSDDIPLTKPTPDNINAWVAAALKGNPALASARYSKEAGDDAVGVAAGAFIPTIDGTAAYTRAASNASAPGAQSSLTQTGQLSATWNIFQGGSDYATYKQADYNAEATTSNYVKTERDTTTQTRQDFLSVVAGIDTVKAYKQAVISSESSLKSFQAGYAVGTETIVNVLDAQQKLFDSRSSYAQQKYQYIIDTLNLKADTGSLSIQDLKKINSWLQKS</sequence>
<dbReference type="SUPFAM" id="SSF56954">
    <property type="entry name" value="Outer membrane efflux proteins (OEP)"/>
    <property type="match status" value="1"/>
</dbReference>
<evidence type="ECO:0000256" key="4">
    <source>
        <dbReference type="ARBA" id="ARBA00022452"/>
    </source>
</evidence>
<protein>
    <submittedName>
        <fullName evidence="11">Type I secretion protein TolC</fullName>
    </submittedName>
</protein>
<feature type="coiled-coil region" evidence="8">
    <location>
        <begin position="165"/>
        <end position="199"/>
    </location>
</feature>
<dbReference type="Proteomes" id="UP000094329">
    <property type="component" value="Unassembled WGS sequence"/>
</dbReference>
<evidence type="ECO:0000256" key="3">
    <source>
        <dbReference type="ARBA" id="ARBA00022448"/>
    </source>
</evidence>
<dbReference type="InterPro" id="IPR003423">
    <property type="entry name" value="OMP_efflux"/>
</dbReference>